<evidence type="ECO:0000313" key="3">
    <source>
        <dbReference type="Proteomes" id="UP000324897"/>
    </source>
</evidence>
<accession>A0A5J9TSC5</accession>
<organism evidence="2 3">
    <name type="scientific">Eragrostis curvula</name>
    <name type="common">weeping love grass</name>
    <dbReference type="NCBI Taxonomy" id="38414"/>
    <lineage>
        <taxon>Eukaryota</taxon>
        <taxon>Viridiplantae</taxon>
        <taxon>Streptophyta</taxon>
        <taxon>Embryophyta</taxon>
        <taxon>Tracheophyta</taxon>
        <taxon>Spermatophyta</taxon>
        <taxon>Magnoliopsida</taxon>
        <taxon>Liliopsida</taxon>
        <taxon>Poales</taxon>
        <taxon>Poaceae</taxon>
        <taxon>PACMAD clade</taxon>
        <taxon>Chloridoideae</taxon>
        <taxon>Eragrostideae</taxon>
        <taxon>Eragrostidinae</taxon>
        <taxon>Eragrostis</taxon>
    </lineage>
</organism>
<protein>
    <recommendedName>
        <fullName evidence="1">Reverse transcriptase zinc-binding domain-containing protein</fullName>
    </recommendedName>
</protein>
<reference evidence="2 3" key="1">
    <citation type="journal article" date="2019" name="Sci. Rep.">
        <title>A high-quality genome of Eragrostis curvula grass provides insights into Poaceae evolution and supports new strategies to enhance forage quality.</title>
        <authorList>
            <person name="Carballo J."/>
            <person name="Santos B.A.C.M."/>
            <person name="Zappacosta D."/>
            <person name="Garbus I."/>
            <person name="Selva J.P."/>
            <person name="Gallo C.A."/>
            <person name="Diaz A."/>
            <person name="Albertini E."/>
            <person name="Caccamo M."/>
            <person name="Echenique V."/>
        </authorList>
    </citation>
    <scope>NUCLEOTIDE SEQUENCE [LARGE SCALE GENOMIC DNA]</scope>
    <source>
        <strain evidence="3">cv. Victoria</strain>
        <tissue evidence="2">Leaf</tissue>
    </source>
</reference>
<evidence type="ECO:0000259" key="1">
    <source>
        <dbReference type="Pfam" id="PF13966"/>
    </source>
</evidence>
<dbReference type="Gramene" id="TVU14229">
    <property type="protein sequence ID" value="TVU14229"/>
    <property type="gene ID" value="EJB05_37684"/>
</dbReference>
<dbReference type="EMBL" id="RWGY01000031">
    <property type="protein sequence ID" value="TVU14229.1"/>
    <property type="molecule type" value="Genomic_DNA"/>
</dbReference>
<proteinExistence type="predicted"/>
<keyword evidence="3" id="KW-1185">Reference proteome</keyword>
<name>A0A5J9TSC5_9POAL</name>
<dbReference type="Pfam" id="PF13966">
    <property type="entry name" value="zf-RVT"/>
    <property type="match status" value="1"/>
</dbReference>
<feature type="non-terminal residue" evidence="2">
    <location>
        <position position="1"/>
    </location>
</feature>
<dbReference type="InterPro" id="IPR026960">
    <property type="entry name" value="RVT-Znf"/>
</dbReference>
<evidence type="ECO:0000313" key="2">
    <source>
        <dbReference type="EMBL" id="TVU14229.1"/>
    </source>
</evidence>
<sequence>DKHVWTRSASSSTKLAYETSLLGGVKFELHKRLWKSWAPLKCKIFLWLAILNRCWTADRLERHGLQHADYGRDGAQHKVGLQRLASRQDDTVFNEWWRQAAKRFGHEQRKEFNTYVILIAWQLWKHHNRCVFAGIQPQADAALHEINDESRMWTMAGANQLRALLNLIGWDGVCTGCIN</sequence>
<dbReference type="AlphaFoldDB" id="A0A5J9TSC5"/>
<gene>
    <name evidence="2" type="ORF">EJB05_37684</name>
</gene>
<feature type="domain" description="Reverse transcriptase zinc-binding" evidence="1">
    <location>
        <begin position="12"/>
        <end position="67"/>
    </location>
</feature>
<comment type="caution">
    <text evidence="2">The sequence shown here is derived from an EMBL/GenBank/DDBJ whole genome shotgun (WGS) entry which is preliminary data.</text>
</comment>
<dbReference type="Proteomes" id="UP000324897">
    <property type="component" value="Unassembled WGS sequence"/>
</dbReference>
<dbReference type="OrthoDB" id="684036at2759"/>